<dbReference type="Proteomes" id="UP000265768">
    <property type="component" value="Unassembled WGS sequence"/>
</dbReference>
<evidence type="ECO:0000313" key="2">
    <source>
        <dbReference type="Proteomes" id="UP000265768"/>
    </source>
</evidence>
<accession>A0A3A3ZYV8</accession>
<gene>
    <name evidence="1" type="ORF">D5H75_39785</name>
</gene>
<comment type="caution">
    <text evidence="1">The sequence shown here is derived from an EMBL/GenBank/DDBJ whole genome shotgun (WGS) entry which is preliminary data.</text>
</comment>
<reference evidence="1 2" key="1">
    <citation type="submission" date="2018-09" db="EMBL/GenBank/DDBJ databases">
        <title>YIM 75507 draft genome.</title>
        <authorList>
            <person name="Tang S."/>
            <person name="Feng Y."/>
        </authorList>
    </citation>
    <scope>NUCLEOTIDE SEQUENCE [LARGE SCALE GENOMIC DNA]</scope>
    <source>
        <strain evidence="1 2">YIM 75507</strain>
    </source>
</reference>
<evidence type="ECO:0000313" key="1">
    <source>
        <dbReference type="EMBL" id="RJL20191.1"/>
    </source>
</evidence>
<dbReference type="EMBL" id="QZEY01000032">
    <property type="protein sequence ID" value="RJL20191.1"/>
    <property type="molecule type" value="Genomic_DNA"/>
</dbReference>
<organism evidence="1 2">
    <name type="scientific">Bailinhaonella thermotolerans</name>
    <dbReference type="NCBI Taxonomy" id="1070861"/>
    <lineage>
        <taxon>Bacteria</taxon>
        <taxon>Bacillati</taxon>
        <taxon>Actinomycetota</taxon>
        <taxon>Actinomycetes</taxon>
        <taxon>Streptosporangiales</taxon>
        <taxon>Streptosporangiaceae</taxon>
        <taxon>Bailinhaonella</taxon>
    </lineage>
</organism>
<sequence>MPELETGQAPGGAGAVVAATGGVLETVVRYTIVLAQLTAAGLRLRGLSQQVRATYDYVEGCAVAADRLAEQMAGLEVDSETVSEHHEAAAAMRSVLADAEALAAATEDLAAAFSATAAAHQADYGTVADAAQAMPVPMADAEFYSNR</sequence>
<dbReference type="AlphaFoldDB" id="A0A3A3ZYV8"/>
<name>A0A3A3ZYV8_9ACTN</name>
<dbReference type="OrthoDB" id="4320490at2"/>
<protein>
    <submittedName>
        <fullName evidence="1">Uncharacterized protein</fullName>
    </submittedName>
</protein>
<proteinExistence type="predicted"/>
<keyword evidence="2" id="KW-1185">Reference proteome</keyword>
<dbReference type="RefSeq" id="WP_119931816.1">
    <property type="nucleotide sequence ID" value="NZ_QZEY01000032.1"/>
</dbReference>